<dbReference type="OrthoDB" id="6470313at2759"/>
<dbReference type="AlphaFoldDB" id="A0A4Y2IAR0"/>
<protein>
    <submittedName>
        <fullName evidence="1">Uncharacterized protein</fullName>
    </submittedName>
</protein>
<evidence type="ECO:0000313" key="1">
    <source>
        <dbReference type="EMBL" id="GBM74512.1"/>
    </source>
</evidence>
<name>A0A4Y2IAR0_ARAVE</name>
<dbReference type="EMBL" id="BGPR01105875">
    <property type="protein sequence ID" value="GBM74512.1"/>
    <property type="molecule type" value="Genomic_DNA"/>
</dbReference>
<dbReference type="Proteomes" id="UP000499080">
    <property type="component" value="Unassembled WGS sequence"/>
</dbReference>
<accession>A0A4Y2IAR0</accession>
<organism evidence="1 2">
    <name type="scientific">Araneus ventricosus</name>
    <name type="common">Orbweaver spider</name>
    <name type="synonym">Epeira ventricosa</name>
    <dbReference type="NCBI Taxonomy" id="182803"/>
    <lineage>
        <taxon>Eukaryota</taxon>
        <taxon>Metazoa</taxon>
        <taxon>Ecdysozoa</taxon>
        <taxon>Arthropoda</taxon>
        <taxon>Chelicerata</taxon>
        <taxon>Arachnida</taxon>
        <taxon>Araneae</taxon>
        <taxon>Araneomorphae</taxon>
        <taxon>Entelegynae</taxon>
        <taxon>Araneoidea</taxon>
        <taxon>Araneidae</taxon>
        <taxon>Araneus</taxon>
    </lineage>
</organism>
<keyword evidence="2" id="KW-1185">Reference proteome</keyword>
<evidence type="ECO:0000313" key="2">
    <source>
        <dbReference type="Proteomes" id="UP000499080"/>
    </source>
</evidence>
<proteinExistence type="predicted"/>
<reference evidence="1 2" key="1">
    <citation type="journal article" date="2019" name="Sci. Rep.">
        <title>Orb-weaving spider Araneus ventricosus genome elucidates the spidroin gene catalogue.</title>
        <authorList>
            <person name="Kono N."/>
            <person name="Nakamura H."/>
            <person name="Ohtoshi R."/>
            <person name="Moran D.A.P."/>
            <person name="Shinohara A."/>
            <person name="Yoshida Y."/>
            <person name="Fujiwara M."/>
            <person name="Mori M."/>
            <person name="Tomita M."/>
            <person name="Arakawa K."/>
        </authorList>
    </citation>
    <scope>NUCLEOTIDE SEQUENCE [LARGE SCALE GENOMIC DNA]</scope>
</reference>
<gene>
    <name evidence="1" type="ORF">AVEN_178449_1</name>
</gene>
<sequence length="115" mass="13354">MHLNIFTDYSRSVACALSYRMVTRWVKASHESRIASVDLHHTGWSSIPQHQIDIINGLSMDCPGIICRSCLSHHTVWQLLKKWRILVRSVAIINKPHLVNGFLQLIFGKRYKICW</sequence>
<comment type="caution">
    <text evidence="1">The sequence shown here is derived from an EMBL/GenBank/DDBJ whole genome shotgun (WGS) entry which is preliminary data.</text>
</comment>